<evidence type="ECO:0000313" key="4">
    <source>
        <dbReference type="Proteomes" id="UP001140293"/>
    </source>
</evidence>
<evidence type="ECO:0000313" key="3">
    <source>
        <dbReference type="EMBL" id="MCV7172767.1"/>
    </source>
</evidence>
<comment type="caution">
    <text evidence="3">The sequence shown here is derived from an EMBL/GenBank/DDBJ whole genome shotgun (WGS) entry which is preliminary data.</text>
</comment>
<dbReference type="Proteomes" id="UP001140293">
    <property type="component" value="Unassembled WGS sequence"/>
</dbReference>
<evidence type="ECO:0000259" key="2">
    <source>
        <dbReference type="Pfam" id="PF05305"/>
    </source>
</evidence>
<feature type="signal peptide" evidence="1">
    <location>
        <begin position="1"/>
        <end position="28"/>
    </location>
</feature>
<dbReference type="RefSeq" id="WP_264014939.1">
    <property type="nucleotide sequence ID" value="NZ_JACKSJ010000202.1"/>
</dbReference>
<reference evidence="3" key="1">
    <citation type="submission" date="2020-07" db="EMBL/GenBank/DDBJ databases">
        <authorList>
            <person name="Pettersson B.M.F."/>
            <person name="Behra P.R.K."/>
            <person name="Ramesh M."/>
            <person name="Das S."/>
            <person name="Dasgupta S."/>
            <person name="Kirsebom L.A."/>
        </authorList>
    </citation>
    <scope>NUCLEOTIDE SEQUENCE</scope>
    <source>
        <strain evidence="3">DSM 44615</strain>
    </source>
</reference>
<keyword evidence="1" id="KW-0732">Signal</keyword>
<feature type="chain" id="PRO_5040981147" evidence="1">
    <location>
        <begin position="29"/>
        <end position="119"/>
    </location>
</feature>
<evidence type="ECO:0000256" key="1">
    <source>
        <dbReference type="SAM" id="SignalP"/>
    </source>
</evidence>
<reference evidence="3" key="2">
    <citation type="journal article" date="2022" name="BMC Genomics">
        <title>Comparative genome analysis of mycobacteria focusing on tRNA and non-coding RNA.</title>
        <authorList>
            <person name="Behra P.R.K."/>
            <person name="Pettersson B.M.F."/>
            <person name="Ramesh M."/>
            <person name="Das S."/>
            <person name="Dasgupta S."/>
            <person name="Kirsebom L.A."/>
        </authorList>
    </citation>
    <scope>NUCLEOTIDE SEQUENCE</scope>
    <source>
        <strain evidence="3">DSM 44615</strain>
    </source>
</reference>
<dbReference type="InterPro" id="IPR007969">
    <property type="entry name" value="DUF732"/>
</dbReference>
<accession>A0A9X2YUG4</accession>
<protein>
    <submittedName>
        <fullName evidence="3">DUF732 domain-containing protein</fullName>
    </submittedName>
</protein>
<sequence>MRLLRRMGMAVPVAAVLPALLLSAPASATPSDGEFLEQLSRDGVIFTDFRAMLEYAHGICAALDRGVSHVDVVDNVMVDQPQLDRDRAVVLTVSAYLAYCPWHALPGSGSGSASGVAFA</sequence>
<name>A0A9X2YUG4_9MYCO</name>
<organism evidence="3 4">
    <name type="scientific">[Mycobacterium] manitobense</name>
    <dbReference type="NCBI Taxonomy" id="190147"/>
    <lineage>
        <taxon>Bacteria</taxon>
        <taxon>Bacillati</taxon>
        <taxon>Actinomycetota</taxon>
        <taxon>Actinomycetes</taxon>
        <taxon>Mycobacteriales</taxon>
        <taxon>Mycobacteriaceae</taxon>
        <taxon>Mycolicibacterium</taxon>
    </lineage>
</organism>
<feature type="domain" description="DUF732" evidence="2">
    <location>
        <begin position="32"/>
        <end position="101"/>
    </location>
</feature>
<gene>
    <name evidence="3" type="ORF">H7I41_22860</name>
</gene>
<dbReference type="AlphaFoldDB" id="A0A9X2YUG4"/>
<keyword evidence="4" id="KW-1185">Reference proteome</keyword>
<dbReference type="EMBL" id="JACKSJ010000202">
    <property type="protein sequence ID" value="MCV7172767.1"/>
    <property type="molecule type" value="Genomic_DNA"/>
</dbReference>
<proteinExistence type="predicted"/>
<dbReference type="Pfam" id="PF05305">
    <property type="entry name" value="DUF732"/>
    <property type="match status" value="1"/>
</dbReference>